<evidence type="ECO:0000256" key="1">
    <source>
        <dbReference type="ARBA" id="ARBA00004651"/>
    </source>
</evidence>
<protein>
    <submittedName>
        <fullName evidence="9">Flp pilus assembly protein TadB</fullName>
    </submittedName>
</protein>
<dbReference type="PANTHER" id="PTHR35007:SF3">
    <property type="entry name" value="POSSIBLE CONSERVED ALANINE RICH MEMBRANE PROTEIN"/>
    <property type="match status" value="1"/>
</dbReference>
<feature type="transmembrane region" description="Helical" evidence="7">
    <location>
        <begin position="58"/>
        <end position="91"/>
    </location>
</feature>
<organism evidence="9 10">
    <name type="scientific">Amycolatopsis japonica</name>
    <dbReference type="NCBI Taxonomy" id="208439"/>
    <lineage>
        <taxon>Bacteria</taxon>
        <taxon>Bacillati</taxon>
        <taxon>Actinomycetota</taxon>
        <taxon>Actinomycetes</taxon>
        <taxon>Pseudonocardiales</taxon>
        <taxon>Pseudonocardiaceae</taxon>
        <taxon>Amycolatopsis</taxon>
        <taxon>Amycolatopsis japonica group</taxon>
    </lineage>
</organism>
<reference evidence="9 10" key="1">
    <citation type="journal article" date="2014" name="J. Biotechnol.">
        <title>Complete genome sequence of the actinobacterium Amycolatopsis japonica MG417-CF17(T) (=DSM 44213T) producing (S,S)-N,N'-ethylenediaminedisuccinic acid.</title>
        <authorList>
            <person name="Stegmann E."/>
            <person name="Albersmeier A."/>
            <person name="Spohn M."/>
            <person name="Gert H."/>
            <person name="Weber T."/>
            <person name="Wohlleben W."/>
            <person name="Kalinowski J."/>
            <person name="Ruckert C."/>
        </authorList>
    </citation>
    <scope>NUCLEOTIDE SEQUENCE [LARGE SCALE GENOMIC DNA]</scope>
    <source>
        <strain evidence="10">MG417-CF17 (DSM 44213)</strain>
    </source>
</reference>
<proteinExistence type="predicted"/>
<name>A0A075V5E5_9PSEU</name>
<sequence length="312" mass="32394">MDTMNIHTTMLAAALGLGAGVGLLLIVAAWRRPAAVPSSSRPHTLLRAARDRAGGRRVLLRLAVAVGAGALTGAATGWVGGAVLAAAAAWFLPRLVGPDRAHARRVARIEAIASWTEMLRDVLSAAAGLEQAILATAPLAPAAIRGEVTTLTARLESGQRLAPALRALARELDDPTADLVLAALVLAAEHQARQLGDLLGSLATTAREQAAMRMRVETGRARTRTSVRVIVATTLAFAAGVVLFNRAYLDVYNAATGQIVLLLIGSLFAAGFAWLARIATGGRQPRVLALDTPEATRPRDGEGVTVGGGERS</sequence>
<dbReference type="EMBL" id="CP008953">
    <property type="protein sequence ID" value="AIG80513.1"/>
    <property type="molecule type" value="Genomic_DNA"/>
</dbReference>
<evidence type="ECO:0000313" key="9">
    <source>
        <dbReference type="EMBL" id="AIG80513.1"/>
    </source>
</evidence>
<gene>
    <name evidence="9" type="ORF">AJAP_38645</name>
</gene>
<evidence type="ECO:0000256" key="3">
    <source>
        <dbReference type="ARBA" id="ARBA00022692"/>
    </source>
</evidence>
<dbReference type="Pfam" id="PF00482">
    <property type="entry name" value="T2SSF"/>
    <property type="match status" value="1"/>
</dbReference>
<comment type="subcellular location">
    <subcellularLocation>
        <location evidence="1">Cell membrane</location>
        <topology evidence="1">Multi-pass membrane protein</topology>
    </subcellularLocation>
</comment>
<keyword evidence="4 7" id="KW-1133">Transmembrane helix</keyword>
<dbReference type="PANTHER" id="PTHR35007">
    <property type="entry name" value="INTEGRAL MEMBRANE PROTEIN-RELATED"/>
    <property type="match status" value="1"/>
</dbReference>
<dbReference type="KEGG" id="aja:AJAP_38645"/>
<dbReference type="GO" id="GO:0005886">
    <property type="term" value="C:plasma membrane"/>
    <property type="evidence" value="ECO:0007669"/>
    <property type="project" value="UniProtKB-SubCell"/>
</dbReference>
<keyword evidence="5 7" id="KW-0472">Membrane</keyword>
<evidence type="ECO:0000256" key="2">
    <source>
        <dbReference type="ARBA" id="ARBA00022475"/>
    </source>
</evidence>
<feature type="transmembrane region" description="Helical" evidence="7">
    <location>
        <begin position="229"/>
        <end position="249"/>
    </location>
</feature>
<evidence type="ECO:0000256" key="4">
    <source>
        <dbReference type="ARBA" id="ARBA00022989"/>
    </source>
</evidence>
<evidence type="ECO:0000256" key="7">
    <source>
        <dbReference type="SAM" id="Phobius"/>
    </source>
</evidence>
<evidence type="ECO:0000313" key="10">
    <source>
        <dbReference type="Proteomes" id="UP000028492"/>
    </source>
</evidence>
<keyword evidence="10" id="KW-1185">Reference proteome</keyword>
<accession>A0A075V5E5</accession>
<dbReference type="Gene3D" id="1.20.81.30">
    <property type="entry name" value="Type II secretion system (T2SS), domain F"/>
    <property type="match status" value="1"/>
</dbReference>
<dbReference type="HOGENOM" id="CLU_068419_0_0_11"/>
<dbReference type="Proteomes" id="UP000028492">
    <property type="component" value="Chromosome"/>
</dbReference>
<dbReference type="InterPro" id="IPR042094">
    <property type="entry name" value="T2SS_GspF_sf"/>
</dbReference>
<evidence type="ECO:0000259" key="8">
    <source>
        <dbReference type="Pfam" id="PF00482"/>
    </source>
</evidence>
<feature type="domain" description="Type II secretion system protein GspF" evidence="8">
    <location>
        <begin position="116"/>
        <end position="242"/>
    </location>
</feature>
<feature type="region of interest" description="Disordered" evidence="6">
    <location>
        <begin position="290"/>
        <end position="312"/>
    </location>
</feature>
<keyword evidence="3 7" id="KW-0812">Transmembrane</keyword>
<feature type="transmembrane region" description="Helical" evidence="7">
    <location>
        <begin position="255"/>
        <end position="276"/>
    </location>
</feature>
<keyword evidence="2" id="KW-1003">Cell membrane</keyword>
<dbReference type="STRING" id="208439.AJAP_38645"/>
<dbReference type="InterPro" id="IPR018076">
    <property type="entry name" value="T2SS_GspF_dom"/>
</dbReference>
<dbReference type="AlphaFoldDB" id="A0A075V5E5"/>
<evidence type="ECO:0000256" key="5">
    <source>
        <dbReference type="ARBA" id="ARBA00023136"/>
    </source>
</evidence>
<dbReference type="eggNOG" id="COG1459">
    <property type="taxonomic scope" value="Bacteria"/>
</dbReference>
<evidence type="ECO:0000256" key="6">
    <source>
        <dbReference type="SAM" id="MobiDB-lite"/>
    </source>
</evidence>